<protein>
    <recommendedName>
        <fullName evidence="6">Resolvase/invertase-type recombinase catalytic domain-containing protein</fullName>
    </recommendedName>
</protein>
<keyword evidence="2" id="KW-0238">DNA-binding</keyword>
<dbReference type="InterPro" id="IPR006119">
    <property type="entry name" value="Resolv_N"/>
</dbReference>
<dbReference type="GO" id="GO:0015074">
    <property type="term" value="P:DNA integration"/>
    <property type="evidence" value="ECO:0007669"/>
    <property type="project" value="UniProtKB-KW"/>
</dbReference>
<dbReference type="Pfam" id="PF00239">
    <property type="entry name" value="Resolvase"/>
    <property type="match status" value="1"/>
</dbReference>
<evidence type="ECO:0000256" key="4">
    <source>
        <dbReference type="PIRSR" id="PIRSR606118-50"/>
    </source>
</evidence>
<dbReference type="EMBL" id="MGGI01000010">
    <property type="protein sequence ID" value="OGM26862.1"/>
    <property type="molecule type" value="Genomic_DNA"/>
</dbReference>
<dbReference type="Gene3D" id="3.40.50.1390">
    <property type="entry name" value="Resolvase, N-terminal catalytic domain"/>
    <property type="match status" value="1"/>
</dbReference>
<evidence type="ECO:0000256" key="3">
    <source>
        <dbReference type="ARBA" id="ARBA00023172"/>
    </source>
</evidence>
<dbReference type="PANTHER" id="PTHR30461">
    <property type="entry name" value="DNA-INVERTASE FROM LAMBDOID PROPHAGE"/>
    <property type="match status" value="1"/>
</dbReference>
<dbReference type="InterPro" id="IPR050639">
    <property type="entry name" value="SSR_resolvase"/>
</dbReference>
<dbReference type="PROSITE" id="PS00397">
    <property type="entry name" value="RECOMBINASES_1"/>
    <property type="match status" value="1"/>
</dbReference>
<organism evidence="7 8">
    <name type="scientific">Candidatus Woesebacteria bacterium RIFCSPHIGHO2_01_FULL_39_28</name>
    <dbReference type="NCBI Taxonomy" id="1802496"/>
    <lineage>
        <taxon>Bacteria</taxon>
        <taxon>Candidatus Woeseibacteriota</taxon>
    </lineage>
</organism>
<gene>
    <name evidence="7" type="ORF">A2627_05610</name>
</gene>
<dbReference type="Proteomes" id="UP000178851">
    <property type="component" value="Unassembled WGS sequence"/>
</dbReference>
<comment type="caution">
    <text evidence="7">The sequence shown here is derived from an EMBL/GenBank/DDBJ whole genome shotgun (WGS) entry which is preliminary data.</text>
</comment>
<dbReference type="PROSITE" id="PS51736">
    <property type="entry name" value="RECOMBINASES_3"/>
    <property type="match status" value="1"/>
</dbReference>
<name>A0A1F7YHW7_9BACT</name>
<dbReference type="SUPFAM" id="SSF53041">
    <property type="entry name" value="Resolvase-like"/>
    <property type="match status" value="1"/>
</dbReference>
<dbReference type="InterPro" id="IPR006118">
    <property type="entry name" value="Recombinase_CS"/>
</dbReference>
<dbReference type="GO" id="GO:0003677">
    <property type="term" value="F:DNA binding"/>
    <property type="evidence" value="ECO:0007669"/>
    <property type="project" value="UniProtKB-KW"/>
</dbReference>
<dbReference type="AlphaFoldDB" id="A0A1F7YHW7"/>
<feature type="domain" description="Resolvase/invertase-type recombinase catalytic" evidence="6">
    <location>
        <begin position="4"/>
        <end position="102"/>
    </location>
</feature>
<evidence type="ECO:0000256" key="1">
    <source>
        <dbReference type="ARBA" id="ARBA00022908"/>
    </source>
</evidence>
<evidence type="ECO:0000256" key="5">
    <source>
        <dbReference type="PROSITE-ProRule" id="PRU10137"/>
    </source>
</evidence>
<dbReference type="GO" id="GO:0000150">
    <property type="term" value="F:DNA strand exchange activity"/>
    <property type="evidence" value="ECO:0007669"/>
    <property type="project" value="InterPro"/>
</dbReference>
<keyword evidence="1" id="KW-0229">DNA integration</keyword>
<evidence type="ECO:0000259" key="6">
    <source>
        <dbReference type="PROSITE" id="PS51736"/>
    </source>
</evidence>
<sequence>MAKTCYIYCRVSTDEQAKEGYSVDNQKRACSEYAKSNGYDVKAIFTDEGESARTTNRPEFQRMLGALKNKPVDALIAYKIDRICRNVADFANLRKELKKYGN</sequence>
<proteinExistence type="predicted"/>
<evidence type="ECO:0000256" key="2">
    <source>
        <dbReference type="ARBA" id="ARBA00023125"/>
    </source>
</evidence>
<dbReference type="InterPro" id="IPR036162">
    <property type="entry name" value="Resolvase-like_N_sf"/>
</dbReference>
<reference evidence="7 8" key="1">
    <citation type="journal article" date="2016" name="Nat. Commun.">
        <title>Thousands of microbial genomes shed light on interconnected biogeochemical processes in an aquifer system.</title>
        <authorList>
            <person name="Anantharaman K."/>
            <person name="Brown C.T."/>
            <person name="Hug L.A."/>
            <person name="Sharon I."/>
            <person name="Castelle C.J."/>
            <person name="Probst A.J."/>
            <person name="Thomas B.C."/>
            <person name="Singh A."/>
            <person name="Wilkins M.J."/>
            <person name="Karaoz U."/>
            <person name="Brodie E.L."/>
            <person name="Williams K.H."/>
            <person name="Hubbard S.S."/>
            <person name="Banfield J.F."/>
        </authorList>
    </citation>
    <scope>NUCLEOTIDE SEQUENCE [LARGE SCALE GENOMIC DNA]</scope>
</reference>
<dbReference type="CDD" id="cd00338">
    <property type="entry name" value="Ser_Recombinase"/>
    <property type="match status" value="1"/>
</dbReference>
<dbReference type="PANTHER" id="PTHR30461:SF23">
    <property type="entry name" value="DNA RECOMBINASE-RELATED"/>
    <property type="match status" value="1"/>
</dbReference>
<evidence type="ECO:0000313" key="7">
    <source>
        <dbReference type="EMBL" id="OGM26862.1"/>
    </source>
</evidence>
<dbReference type="SMART" id="SM00857">
    <property type="entry name" value="Resolvase"/>
    <property type="match status" value="1"/>
</dbReference>
<feature type="active site" description="O-(5'-phospho-DNA)-serine intermediate" evidence="4 5">
    <location>
        <position position="12"/>
    </location>
</feature>
<keyword evidence="3" id="KW-0233">DNA recombination</keyword>
<evidence type="ECO:0000313" key="8">
    <source>
        <dbReference type="Proteomes" id="UP000178851"/>
    </source>
</evidence>
<accession>A0A1F7YHW7</accession>